<feature type="transmembrane region" description="Helical" evidence="1">
    <location>
        <begin position="186"/>
        <end position="209"/>
    </location>
</feature>
<keyword evidence="1" id="KW-0472">Membrane</keyword>
<dbReference type="Proteomes" id="UP000631553">
    <property type="component" value="Unassembled WGS sequence"/>
</dbReference>
<gene>
    <name evidence="2" type="ORF">HDA35_002959</name>
</gene>
<keyword evidence="3" id="KW-1185">Reference proteome</keyword>
<feature type="transmembrane region" description="Helical" evidence="1">
    <location>
        <begin position="25"/>
        <end position="45"/>
    </location>
</feature>
<keyword evidence="1" id="KW-0812">Transmembrane</keyword>
<sequence>MGADTNDAPTTPTGRYDMKRRTLDLLFSIGGLGLTALLLIAGIVLTSNANFANDYVRDQLGAQHISFKPADKLTDEEKKVDCLVEYAGQKMTTGKQAECYANEFIGLHLKSMAGGKTYADLGEPQTELRAKVEQATKTNDPALADLQKQLAEVSGQRDTVFKGETLRGLLLTSYGFSEFGRKAGQAALVTFVGAGLLLLLSIAGLVHAFRTPATEAFAAPERAKDRATA</sequence>
<keyword evidence="1" id="KW-1133">Transmembrane helix</keyword>
<reference evidence="2 3" key="1">
    <citation type="submission" date="2020-07" db="EMBL/GenBank/DDBJ databases">
        <title>Sequencing the genomes of 1000 actinobacteria strains.</title>
        <authorList>
            <person name="Klenk H.-P."/>
        </authorList>
    </citation>
    <scope>NUCLEOTIDE SEQUENCE [LARGE SCALE GENOMIC DNA]</scope>
    <source>
        <strain evidence="2 3">DSM 43814</strain>
    </source>
</reference>
<proteinExistence type="predicted"/>
<name>A0ABX2RM91_9ACTN</name>
<evidence type="ECO:0000313" key="3">
    <source>
        <dbReference type="Proteomes" id="UP000631553"/>
    </source>
</evidence>
<comment type="caution">
    <text evidence="2">The sequence shown here is derived from an EMBL/GenBank/DDBJ whole genome shotgun (WGS) entry which is preliminary data.</text>
</comment>
<evidence type="ECO:0000256" key="1">
    <source>
        <dbReference type="SAM" id="Phobius"/>
    </source>
</evidence>
<dbReference type="RefSeq" id="WP_257028226.1">
    <property type="nucleotide sequence ID" value="NZ_JACCCQ010000001.1"/>
</dbReference>
<organism evidence="2 3">
    <name type="scientific">Micromonospora purpureochromogenes</name>
    <dbReference type="NCBI Taxonomy" id="47872"/>
    <lineage>
        <taxon>Bacteria</taxon>
        <taxon>Bacillati</taxon>
        <taxon>Actinomycetota</taxon>
        <taxon>Actinomycetes</taxon>
        <taxon>Micromonosporales</taxon>
        <taxon>Micromonosporaceae</taxon>
        <taxon>Micromonospora</taxon>
    </lineage>
</organism>
<accession>A0ABX2RM91</accession>
<evidence type="ECO:0000313" key="2">
    <source>
        <dbReference type="EMBL" id="NYF57128.1"/>
    </source>
</evidence>
<protein>
    <recommendedName>
        <fullName evidence="4">Four helix bundle sensory module for signal transduction</fullName>
    </recommendedName>
</protein>
<dbReference type="EMBL" id="JACCCQ010000001">
    <property type="protein sequence ID" value="NYF57128.1"/>
    <property type="molecule type" value="Genomic_DNA"/>
</dbReference>
<evidence type="ECO:0008006" key="4">
    <source>
        <dbReference type="Google" id="ProtNLM"/>
    </source>
</evidence>